<reference evidence="1" key="1">
    <citation type="submission" date="2018-02" db="EMBL/GenBank/DDBJ databases">
        <title>Rhizophora mucronata_Transcriptome.</title>
        <authorList>
            <person name="Meera S.P."/>
            <person name="Sreeshan A."/>
            <person name="Augustine A."/>
        </authorList>
    </citation>
    <scope>NUCLEOTIDE SEQUENCE</scope>
    <source>
        <tissue evidence="1">Leaf</tissue>
    </source>
</reference>
<dbReference type="EMBL" id="GGEC01001438">
    <property type="protein sequence ID" value="MBW81921.1"/>
    <property type="molecule type" value="Transcribed_RNA"/>
</dbReference>
<accession>A0A2P2IL56</accession>
<sequence>MLRICSSSLRSSNLSVLVVAGSPDLTSTFLRQPISRFPSDIHLLMKGLYFCG</sequence>
<proteinExistence type="predicted"/>
<evidence type="ECO:0000313" key="1">
    <source>
        <dbReference type="EMBL" id="MBW81921.1"/>
    </source>
</evidence>
<protein>
    <submittedName>
        <fullName evidence="1">Uncharacterized protein</fullName>
    </submittedName>
</protein>
<name>A0A2P2IL56_RHIMU</name>
<dbReference type="AlphaFoldDB" id="A0A2P2IL56"/>
<organism evidence="1">
    <name type="scientific">Rhizophora mucronata</name>
    <name type="common">Asiatic mangrove</name>
    <dbReference type="NCBI Taxonomy" id="61149"/>
    <lineage>
        <taxon>Eukaryota</taxon>
        <taxon>Viridiplantae</taxon>
        <taxon>Streptophyta</taxon>
        <taxon>Embryophyta</taxon>
        <taxon>Tracheophyta</taxon>
        <taxon>Spermatophyta</taxon>
        <taxon>Magnoliopsida</taxon>
        <taxon>eudicotyledons</taxon>
        <taxon>Gunneridae</taxon>
        <taxon>Pentapetalae</taxon>
        <taxon>rosids</taxon>
        <taxon>fabids</taxon>
        <taxon>Malpighiales</taxon>
        <taxon>Rhizophoraceae</taxon>
        <taxon>Rhizophora</taxon>
    </lineage>
</organism>